<feature type="region of interest" description="Disordered" evidence="5">
    <location>
        <begin position="470"/>
        <end position="493"/>
    </location>
</feature>
<dbReference type="PANTHER" id="PTHR15272">
    <property type="entry name" value="CHROMATIN ASSEMBLY FACTOR 1 SUBUNIT A CAF-1 SUBUNIT A"/>
    <property type="match status" value="1"/>
</dbReference>
<evidence type="ECO:0000256" key="5">
    <source>
        <dbReference type="SAM" id="MobiDB-lite"/>
    </source>
</evidence>
<dbReference type="OrthoDB" id="79480at2759"/>
<evidence type="ECO:0000256" key="2">
    <source>
        <dbReference type="ARBA" id="ARBA00022763"/>
    </source>
</evidence>
<dbReference type="Pfam" id="PF21796">
    <property type="entry name" value="Cac1_C"/>
    <property type="match status" value="1"/>
</dbReference>
<proteinExistence type="predicted"/>
<evidence type="ECO:0000256" key="4">
    <source>
        <dbReference type="ARBA" id="ARBA00023242"/>
    </source>
</evidence>
<feature type="compositionally biased region" description="Basic and acidic residues" evidence="5">
    <location>
        <begin position="115"/>
        <end position="178"/>
    </location>
</feature>
<dbReference type="InterPro" id="IPR048800">
    <property type="entry name" value="Cac1-like_C"/>
</dbReference>
<feature type="region of interest" description="Disordered" evidence="5">
    <location>
        <begin position="1"/>
        <end position="88"/>
    </location>
</feature>
<dbReference type="GO" id="GO:0006281">
    <property type="term" value="P:DNA repair"/>
    <property type="evidence" value="ECO:0007669"/>
    <property type="project" value="UniProtKB-KW"/>
</dbReference>
<comment type="caution">
    <text evidence="8">The sequence shown here is derived from an EMBL/GenBank/DDBJ whole genome shotgun (WGS) entry which is preliminary data.</text>
</comment>
<dbReference type="STRING" id="1035309.A0A2C5X458"/>
<gene>
    <name evidence="8" type="ORF">CFIMG_002655RA</name>
</gene>
<evidence type="ECO:0000259" key="6">
    <source>
        <dbReference type="Pfam" id="PF12253"/>
    </source>
</evidence>
<keyword evidence="2" id="KW-0227">DNA damage</keyword>
<feature type="domain" description="Chromatin assembly factor 1 subunit Cac1-like C-terminal" evidence="7">
    <location>
        <begin position="536"/>
        <end position="590"/>
    </location>
</feature>
<feature type="compositionally biased region" description="Basic and acidic residues" evidence="5">
    <location>
        <begin position="17"/>
        <end position="26"/>
    </location>
</feature>
<feature type="region of interest" description="Disordered" evidence="5">
    <location>
        <begin position="115"/>
        <end position="213"/>
    </location>
</feature>
<evidence type="ECO:0008006" key="10">
    <source>
        <dbReference type="Google" id="ProtNLM"/>
    </source>
</evidence>
<dbReference type="GO" id="GO:0005634">
    <property type="term" value="C:nucleus"/>
    <property type="evidence" value="ECO:0007669"/>
    <property type="project" value="UniProtKB-SubCell"/>
</dbReference>
<dbReference type="Pfam" id="PF12253">
    <property type="entry name" value="CAF1A_dimeriz"/>
    <property type="match status" value="1"/>
</dbReference>
<dbReference type="GO" id="GO:0006334">
    <property type="term" value="P:nucleosome assembly"/>
    <property type="evidence" value="ECO:0007669"/>
    <property type="project" value="TreeGrafter"/>
</dbReference>
<sequence>MSLLELQGSEDMMAVDVSRKRSHDEYSSDNELSSVASEDVAMFDAPNNDSPSQIAKLPSLKPNTNPPSDNLKHATDSTTHQHKRKRLTATEKAAKLEEESLKKKEKEEARLAKLAEKAKADAEKAAAKAKIDAERQALKAKAEAEKAAKQAERDEKKRKKEEEDRRIQEEKDKKERSQLRLNSFFKRPLPTKTNEKSATGTPAKNAETTIPTPETVNDYRKTFKPFFIKESVRVAPLAVETLDPETRAAKAKILDEYISKKCGTDIQVVPFRPIQSLNLPLKIPRRGVVYPPVKQLVETIHEQAFDDKSVQVSRTQLRRIPIKTLFFSTDVRPPYCGTLTGPQYAYGRELMARAARRPKYRVFPSVAYDYDSEAEWVDDEMGEDVDLDDDEEEIDDEDDMDGFLDDSEDAGIAHGLLSNSMDPESTGICFETGQRQTTVPELYTYRMEFVLDSLSPTGSINPFSTEYWEPEAKRTKPAQTGGPTTNSKMPPPPTTNTPANAFEALVAPSSNIASATSEASTASTLQVLELKRPELLPEIKKVIMENAKLSKLGLVDVLFHKIDGLSKGEAKMALDVLATKVGVGRAKEWALKGSE</sequence>
<feature type="compositionally biased region" description="Polar residues" evidence="5">
    <location>
        <begin position="196"/>
        <end position="213"/>
    </location>
</feature>
<accession>A0A2C5X458</accession>
<evidence type="ECO:0000313" key="9">
    <source>
        <dbReference type="Proteomes" id="UP000222788"/>
    </source>
</evidence>
<keyword evidence="9" id="KW-1185">Reference proteome</keyword>
<comment type="subcellular location">
    <subcellularLocation>
        <location evidence="1">Nucleus</location>
    </subcellularLocation>
</comment>
<reference evidence="8 9" key="2">
    <citation type="journal article" date="2013" name="IMA Fungus">
        <title>IMA Genome-F 1: Ceratocystis fimbriata: Draft nuclear genome sequence for the plant pathogen, Ceratocystis fimbriata.</title>
        <authorList>
            <person name="Wilken P.M."/>
            <person name="Steenkamp E.T."/>
            <person name="Wingfield M.J."/>
            <person name="de Beer Z.W."/>
            <person name="Wingfield B.D."/>
        </authorList>
    </citation>
    <scope>NUCLEOTIDE SEQUENCE [LARGE SCALE GENOMIC DNA]</scope>
    <source>
        <strain evidence="8 9">CBS 114723</strain>
    </source>
</reference>
<organism evidence="8 9">
    <name type="scientific">Ceratocystis fimbriata CBS 114723</name>
    <dbReference type="NCBI Taxonomy" id="1035309"/>
    <lineage>
        <taxon>Eukaryota</taxon>
        <taxon>Fungi</taxon>
        <taxon>Dikarya</taxon>
        <taxon>Ascomycota</taxon>
        <taxon>Pezizomycotina</taxon>
        <taxon>Sordariomycetes</taxon>
        <taxon>Hypocreomycetidae</taxon>
        <taxon>Microascales</taxon>
        <taxon>Ceratocystidaceae</taxon>
        <taxon>Ceratocystis</taxon>
    </lineage>
</organism>
<name>A0A2C5X458_9PEZI</name>
<evidence type="ECO:0000313" key="8">
    <source>
        <dbReference type="EMBL" id="PHH55819.1"/>
    </source>
</evidence>
<dbReference type="GO" id="GO:0033186">
    <property type="term" value="C:CAF-1 complex"/>
    <property type="evidence" value="ECO:0007669"/>
    <property type="project" value="TreeGrafter"/>
</dbReference>
<evidence type="ECO:0000259" key="7">
    <source>
        <dbReference type="Pfam" id="PF21796"/>
    </source>
</evidence>
<dbReference type="InterPro" id="IPR022043">
    <property type="entry name" value="CAF1A_DD"/>
</dbReference>
<dbReference type="AlphaFoldDB" id="A0A2C5X458"/>
<keyword evidence="4" id="KW-0539">Nucleus</keyword>
<dbReference type="EMBL" id="APWK03000007">
    <property type="protein sequence ID" value="PHH55819.1"/>
    <property type="molecule type" value="Genomic_DNA"/>
</dbReference>
<keyword evidence="3" id="KW-0234">DNA repair</keyword>
<evidence type="ECO:0000256" key="3">
    <source>
        <dbReference type="ARBA" id="ARBA00023204"/>
    </source>
</evidence>
<dbReference type="Proteomes" id="UP000222788">
    <property type="component" value="Unassembled WGS sequence"/>
</dbReference>
<evidence type="ECO:0000256" key="1">
    <source>
        <dbReference type="ARBA" id="ARBA00004123"/>
    </source>
</evidence>
<dbReference type="PANTHER" id="PTHR15272:SF0">
    <property type="entry name" value="CHROMATIN ASSEMBLY FACTOR 1 SUBUNIT A"/>
    <property type="match status" value="1"/>
</dbReference>
<protein>
    <recommendedName>
        <fullName evidence="10">Chromatin assembly factor 1 subunit rlf2</fullName>
    </recommendedName>
</protein>
<feature type="domain" description="Chromatin assembly factor 1 subunit A dimerization" evidence="6">
    <location>
        <begin position="323"/>
        <end position="400"/>
    </location>
</feature>
<reference evidence="8 9" key="1">
    <citation type="journal article" date="2013" name="Fungal Biol.">
        <title>Analysis of microsatellite markers in the genome of the plant pathogen Ceratocystis fimbriata.</title>
        <authorList>
            <person name="Simpson M.C."/>
            <person name="Wilken P.M."/>
            <person name="Coetzee M.P."/>
            <person name="Wingfield M.J."/>
            <person name="Wingfield B.D."/>
        </authorList>
    </citation>
    <scope>NUCLEOTIDE SEQUENCE [LARGE SCALE GENOMIC DNA]</scope>
    <source>
        <strain evidence="8 9">CBS 114723</strain>
    </source>
</reference>